<dbReference type="GO" id="GO:0003676">
    <property type="term" value="F:nucleic acid binding"/>
    <property type="evidence" value="ECO:0007669"/>
    <property type="project" value="InterPro"/>
</dbReference>
<dbReference type="Pfam" id="PF00665">
    <property type="entry name" value="rve"/>
    <property type="match status" value="1"/>
</dbReference>
<dbReference type="AlphaFoldDB" id="A0A0V0Y1R5"/>
<dbReference type="InterPro" id="IPR012337">
    <property type="entry name" value="RNaseH-like_sf"/>
</dbReference>
<reference evidence="3 4" key="1">
    <citation type="submission" date="2015-01" db="EMBL/GenBank/DDBJ databases">
        <title>Evolution of Trichinella species and genotypes.</title>
        <authorList>
            <person name="Korhonen P.K."/>
            <person name="Edoardo P."/>
            <person name="Giuseppe L.R."/>
            <person name="Gasser R.B."/>
        </authorList>
    </citation>
    <scope>NUCLEOTIDE SEQUENCE [LARGE SCALE GENOMIC DNA]</scope>
    <source>
        <strain evidence="3">ISS141</strain>
    </source>
</reference>
<dbReference type="PANTHER" id="PTHR37984:SF5">
    <property type="entry name" value="PROTEIN NYNRIN-LIKE"/>
    <property type="match status" value="1"/>
</dbReference>
<evidence type="ECO:0000259" key="2">
    <source>
        <dbReference type="PROSITE" id="PS50994"/>
    </source>
</evidence>
<dbReference type="InterPro" id="IPR001584">
    <property type="entry name" value="Integrase_cat-core"/>
</dbReference>
<organism evidence="3 4">
    <name type="scientific">Trichinella pseudospiralis</name>
    <name type="common">Parasitic roundworm</name>
    <dbReference type="NCBI Taxonomy" id="6337"/>
    <lineage>
        <taxon>Eukaryota</taxon>
        <taxon>Metazoa</taxon>
        <taxon>Ecdysozoa</taxon>
        <taxon>Nematoda</taxon>
        <taxon>Enoplea</taxon>
        <taxon>Dorylaimia</taxon>
        <taxon>Trichinellida</taxon>
        <taxon>Trichinellidae</taxon>
        <taxon>Trichinella</taxon>
    </lineage>
</organism>
<dbReference type="Proteomes" id="UP000054815">
    <property type="component" value="Unassembled WGS sequence"/>
</dbReference>
<evidence type="ECO:0000313" key="4">
    <source>
        <dbReference type="Proteomes" id="UP000054815"/>
    </source>
</evidence>
<feature type="region of interest" description="Disordered" evidence="1">
    <location>
        <begin position="189"/>
        <end position="209"/>
    </location>
</feature>
<dbReference type="InterPro" id="IPR050951">
    <property type="entry name" value="Retrovirus_Pol_polyprotein"/>
</dbReference>
<evidence type="ECO:0000256" key="1">
    <source>
        <dbReference type="SAM" id="MobiDB-lite"/>
    </source>
</evidence>
<dbReference type="SUPFAM" id="SSF53098">
    <property type="entry name" value="Ribonuclease H-like"/>
    <property type="match status" value="1"/>
</dbReference>
<dbReference type="STRING" id="6337.A0A0V0Y1R5"/>
<accession>A0A0V0Y1R5</accession>
<feature type="region of interest" description="Disordered" evidence="1">
    <location>
        <begin position="114"/>
        <end position="133"/>
    </location>
</feature>
<evidence type="ECO:0000313" key="3">
    <source>
        <dbReference type="EMBL" id="KRX94318.1"/>
    </source>
</evidence>
<comment type="caution">
    <text evidence="3">The sequence shown here is derived from an EMBL/GenBank/DDBJ whole genome shotgun (WGS) entry which is preliminary data.</text>
</comment>
<dbReference type="PROSITE" id="PS50994">
    <property type="entry name" value="INTEGRASE"/>
    <property type="match status" value="1"/>
</dbReference>
<dbReference type="PANTHER" id="PTHR37984">
    <property type="entry name" value="PROTEIN CBG26694"/>
    <property type="match status" value="1"/>
</dbReference>
<feature type="compositionally biased region" description="Basic and acidic residues" evidence="1">
    <location>
        <begin position="114"/>
        <end position="126"/>
    </location>
</feature>
<protein>
    <recommendedName>
        <fullName evidence="2">Integrase catalytic domain-containing protein</fullName>
    </recommendedName>
</protein>
<feature type="region of interest" description="Disordered" evidence="1">
    <location>
        <begin position="373"/>
        <end position="404"/>
    </location>
</feature>
<name>A0A0V0Y1R5_TRIPS</name>
<dbReference type="Gene3D" id="3.30.420.10">
    <property type="entry name" value="Ribonuclease H-like superfamily/Ribonuclease H"/>
    <property type="match status" value="1"/>
</dbReference>
<dbReference type="GO" id="GO:0015074">
    <property type="term" value="P:DNA integration"/>
    <property type="evidence" value="ECO:0007669"/>
    <property type="project" value="InterPro"/>
</dbReference>
<gene>
    <name evidence="3" type="ORF">T4E_4277</name>
</gene>
<sequence>MCIRDRPLTEALPSVRMNVGGIRRRVLNVAITTCGQAMGCEGTGVVQLRPHGKGPIEPLGYDLILGMNDIEVLGGVTVTGGRCVRFGLDGPGVCAAAEAGISIRGKDFTATKAEDESVRRNADRGVKSGHNTIAGRRINPRAAAVAEATRSWTGARLCGDCGSRRGANDRRCSSCHGPPGNKTNVVLRPRTDPSVSKRQPCKSLDPAPGKWKRGSLEAEEVWQRVGMDITHVRRRLYLTLIDCGPSRFVVWRRLRVHCSANVTEQLEAVFYEGGAPEELLTDNDTTFRGRTFTKFIGRWGVRVRYRCAYAPSGNGIAERCHRSVKVIAARKNCTVEEAVYLYNVTPRDGRNPWAAPANVGMHMPLGCGVWTEQQKNPKKRTDGSLSATRYGSEPDVTPDTRKAP</sequence>
<feature type="domain" description="Integrase catalytic" evidence="2">
    <location>
        <begin position="204"/>
        <end position="325"/>
    </location>
</feature>
<proteinExistence type="predicted"/>
<dbReference type="InterPro" id="IPR036397">
    <property type="entry name" value="RNaseH_sf"/>
</dbReference>
<dbReference type="EMBL" id="JYDU01000074">
    <property type="protein sequence ID" value="KRX94318.1"/>
    <property type="molecule type" value="Genomic_DNA"/>
</dbReference>